<dbReference type="PANTHER" id="PTHR23501:SF59">
    <property type="entry name" value="MAJOR FACILITATOR SUPERFAMILY (MFS) PROFILE DOMAIN-CONTAINING PROTEIN-RELATED"/>
    <property type="match status" value="1"/>
</dbReference>
<evidence type="ECO:0000313" key="5">
    <source>
        <dbReference type="EMBL" id="EMC93161.1"/>
    </source>
</evidence>
<comment type="subcellular location">
    <subcellularLocation>
        <location evidence="1">Membrane</location>
        <topology evidence="1">Multi-pass membrane protein</topology>
    </subcellularLocation>
</comment>
<dbReference type="EMBL" id="KB445560">
    <property type="protein sequence ID" value="EMC93161.1"/>
    <property type="molecule type" value="Genomic_DNA"/>
</dbReference>
<organism evidence="5 6">
    <name type="scientific">Baudoinia panamericana (strain UAMH 10762)</name>
    <name type="common">Angels' share fungus</name>
    <name type="synonym">Baudoinia compniacensis (strain UAMH 10762)</name>
    <dbReference type="NCBI Taxonomy" id="717646"/>
    <lineage>
        <taxon>Eukaryota</taxon>
        <taxon>Fungi</taxon>
        <taxon>Dikarya</taxon>
        <taxon>Ascomycota</taxon>
        <taxon>Pezizomycotina</taxon>
        <taxon>Dothideomycetes</taxon>
        <taxon>Dothideomycetidae</taxon>
        <taxon>Mycosphaerellales</taxon>
        <taxon>Teratosphaeriaceae</taxon>
        <taxon>Baudoinia</taxon>
    </lineage>
</organism>
<dbReference type="GO" id="GO:0005886">
    <property type="term" value="C:plasma membrane"/>
    <property type="evidence" value="ECO:0007669"/>
    <property type="project" value="TreeGrafter"/>
</dbReference>
<keyword evidence="2" id="KW-0812">Transmembrane</keyword>
<dbReference type="KEGG" id="bcom:BAUCODRAFT_36826"/>
<gene>
    <name evidence="5" type="ORF">BAUCODRAFT_36826</name>
</gene>
<evidence type="ECO:0000256" key="2">
    <source>
        <dbReference type="ARBA" id="ARBA00022692"/>
    </source>
</evidence>
<evidence type="ECO:0000256" key="4">
    <source>
        <dbReference type="ARBA" id="ARBA00023136"/>
    </source>
</evidence>
<dbReference type="PANTHER" id="PTHR23501">
    <property type="entry name" value="MAJOR FACILITATOR SUPERFAMILY"/>
    <property type="match status" value="1"/>
</dbReference>
<dbReference type="GeneID" id="19113086"/>
<evidence type="ECO:0000256" key="1">
    <source>
        <dbReference type="ARBA" id="ARBA00004141"/>
    </source>
</evidence>
<reference evidence="5 6" key="1">
    <citation type="journal article" date="2012" name="PLoS Pathog.">
        <title>Diverse lifestyles and strategies of plant pathogenesis encoded in the genomes of eighteen Dothideomycetes fungi.</title>
        <authorList>
            <person name="Ohm R.A."/>
            <person name="Feau N."/>
            <person name="Henrissat B."/>
            <person name="Schoch C.L."/>
            <person name="Horwitz B.A."/>
            <person name="Barry K.W."/>
            <person name="Condon B.J."/>
            <person name="Copeland A.C."/>
            <person name="Dhillon B."/>
            <person name="Glaser F."/>
            <person name="Hesse C.N."/>
            <person name="Kosti I."/>
            <person name="LaButti K."/>
            <person name="Lindquist E.A."/>
            <person name="Lucas S."/>
            <person name="Salamov A.A."/>
            <person name="Bradshaw R.E."/>
            <person name="Ciuffetti L."/>
            <person name="Hamelin R.C."/>
            <person name="Kema G.H.J."/>
            <person name="Lawrence C."/>
            <person name="Scott J.A."/>
            <person name="Spatafora J.W."/>
            <person name="Turgeon B.G."/>
            <person name="de Wit P.J.G.M."/>
            <person name="Zhong S."/>
            <person name="Goodwin S.B."/>
            <person name="Grigoriev I.V."/>
        </authorList>
    </citation>
    <scope>NUCLEOTIDE SEQUENCE [LARGE SCALE GENOMIC DNA]</scope>
    <source>
        <strain evidence="5 6">UAMH 10762</strain>
    </source>
</reference>
<dbReference type="AlphaFoldDB" id="M2M9Q4"/>
<accession>M2M9Q4</accession>
<keyword evidence="6" id="KW-1185">Reference proteome</keyword>
<evidence type="ECO:0000256" key="3">
    <source>
        <dbReference type="ARBA" id="ARBA00022989"/>
    </source>
</evidence>
<evidence type="ECO:0000313" key="6">
    <source>
        <dbReference type="Proteomes" id="UP000011761"/>
    </source>
</evidence>
<dbReference type="GO" id="GO:0022857">
    <property type="term" value="F:transmembrane transporter activity"/>
    <property type="evidence" value="ECO:0007669"/>
    <property type="project" value="TreeGrafter"/>
</dbReference>
<dbReference type="RefSeq" id="XP_007679180.1">
    <property type="nucleotide sequence ID" value="XM_007680990.1"/>
</dbReference>
<dbReference type="HOGENOM" id="CLU_1970132_0_0_1"/>
<keyword evidence="3" id="KW-1133">Transmembrane helix</keyword>
<name>M2M9Q4_BAUPA</name>
<protein>
    <submittedName>
        <fullName evidence="5">Uncharacterized protein</fullName>
    </submittedName>
</protein>
<sequence>MHAFPKLGSRHEQSESGIYRTMTGILKAKSGQYKLIISVGWATLGRGCGLLRILGADTTVAAWIFINLVAGTEIGVLTIAQSIAAQAATEPKHAAIAAGLTPFCRALGHVWALPSVARPLKTRSSLH</sequence>
<keyword evidence="4" id="KW-0472">Membrane</keyword>
<proteinExistence type="predicted"/>
<dbReference type="Proteomes" id="UP000011761">
    <property type="component" value="Unassembled WGS sequence"/>
</dbReference>